<dbReference type="SUPFAM" id="SSF52540">
    <property type="entry name" value="P-loop containing nucleoside triphosphate hydrolases"/>
    <property type="match status" value="1"/>
</dbReference>
<dbReference type="GO" id="GO:0005525">
    <property type="term" value="F:GTP binding"/>
    <property type="evidence" value="ECO:0007669"/>
    <property type="project" value="InterPro"/>
</dbReference>
<dbReference type="GO" id="GO:0005829">
    <property type="term" value="C:cytosol"/>
    <property type="evidence" value="ECO:0007669"/>
    <property type="project" value="TreeGrafter"/>
</dbReference>
<dbReference type="InterPro" id="IPR005662">
    <property type="entry name" value="GTPase_Era-like"/>
</dbReference>
<dbReference type="GO" id="GO:0005524">
    <property type="term" value="F:ATP binding"/>
    <property type="evidence" value="ECO:0007669"/>
    <property type="project" value="UniProtKB-KW"/>
</dbReference>
<dbReference type="PANTHER" id="PTHR42698">
    <property type="entry name" value="GTPASE ERA"/>
    <property type="match status" value="1"/>
</dbReference>
<dbReference type="Pfam" id="PF00350">
    <property type="entry name" value="Dynamin_N"/>
    <property type="match status" value="1"/>
</dbReference>
<name>A0A853DME0_9MICO</name>
<keyword evidence="2" id="KW-0547">Nucleotide-binding</keyword>
<dbReference type="GO" id="GO:0019843">
    <property type="term" value="F:rRNA binding"/>
    <property type="evidence" value="ECO:0007669"/>
    <property type="project" value="TreeGrafter"/>
</dbReference>
<keyword evidence="2" id="KW-0067">ATP-binding</keyword>
<accession>A0A853DME0</accession>
<organism evidence="2 3">
    <name type="scientific">Allobranchiibius huperziae</name>
    <dbReference type="NCBI Taxonomy" id="1874116"/>
    <lineage>
        <taxon>Bacteria</taxon>
        <taxon>Bacillati</taxon>
        <taxon>Actinomycetota</taxon>
        <taxon>Actinomycetes</taxon>
        <taxon>Micrococcales</taxon>
        <taxon>Dermacoccaceae</taxon>
        <taxon>Allobranchiibius</taxon>
    </lineage>
</organism>
<keyword evidence="3" id="KW-1185">Reference proteome</keyword>
<dbReference type="InterPro" id="IPR045063">
    <property type="entry name" value="Dynamin_N"/>
</dbReference>
<evidence type="ECO:0000259" key="1">
    <source>
        <dbReference type="Pfam" id="PF00350"/>
    </source>
</evidence>
<feature type="domain" description="Dynamin N-terminal" evidence="1">
    <location>
        <begin position="65"/>
        <end position="211"/>
    </location>
</feature>
<comment type="caution">
    <text evidence="2">The sequence shown here is derived from an EMBL/GenBank/DDBJ whole genome shotgun (WGS) entry which is preliminary data.</text>
</comment>
<dbReference type="PANTHER" id="PTHR42698:SF1">
    <property type="entry name" value="GTPASE ERA, MITOCHONDRIAL"/>
    <property type="match status" value="1"/>
</dbReference>
<gene>
    <name evidence="2" type="ORF">HNR15_002258</name>
</gene>
<proteinExistence type="predicted"/>
<dbReference type="InterPro" id="IPR027417">
    <property type="entry name" value="P-loop_NTPase"/>
</dbReference>
<protein>
    <submittedName>
        <fullName evidence="2">Energy-coupling factor transporter ATP-binding protein EcfA2</fullName>
    </submittedName>
</protein>
<evidence type="ECO:0000313" key="2">
    <source>
        <dbReference type="EMBL" id="NYJ75295.1"/>
    </source>
</evidence>
<dbReference type="EMBL" id="JACCFW010000001">
    <property type="protein sequence ID" value="NYJ75295.1"/>
    <property type="molecule type" value="Genomic_DNA"/>
</dbReference>
<dbReference type="RefSeq" id="WP_179481841.1">
    <property type="nucleotide sequence ID" value="NZ_JACCFW010000001.1"/>
</dbReference>
<evidence type="ECO:0000313" key="3">
    <source>
        <dbReference type="Proteomes" id="UP000571817"/>
    </source>
</evidence>
<dbReference type="AlphaFoldDB" id="A0A853DME0"/>
<dbReference type="Proteomes" id="UP000571817">
    <property type="component" value="Unassembled WGS sequence"/>
</dbReference>
<reference evidence="2 3" key="1">
    <citation type="submission" date="2020-07" db="EMBL/GenBank/DDBJ databases">
        <title>Sequencing the genomes of 1000 actinobacteria strains.</title>
        <authorList>
            <person name="Klenk H.-P."/>
        </authorList>
    </citation>
    <scope>NUCLEOTIDE SEQUENCE [LARGE SCALE GENOMIC DNA]</scope>
    <source>
        <strain evidence="2 3">DSM 29531</strain>
    </source>
</reference>
<dbReference type="Gene3D" id="3.40.50.300">
    <property type="entry name" value="P-loop containing nucleotide triphosphate hydrolases"/>
    <property type="match status" value="1"/>
</dbReference>
<dbReference type="GO" id="GO:0043024">
    <property type="term" value="F:ribosomal small subunit binding"/>
    <property type="evidence" value="ECO:0007669"/>
    <property type="project" value="TreeGrafter"/>
</dbReference>
<dbReference type="GO" id="GO:0000028">
    <property type="term" value="P:ribosomal small subunit assembly"/>
    <property type="evidence" value="ECO:0007669"/>
    <property type="project" value="TreeGrafter"/>
</dbReference>
<sequence length="570" mass="61152">MTRALKGTVLLPALQSLRTQVERTALPLDVEGVSATRRTRSELLAQLDDYLIPRAKSLDAPLLAVVGGSTGAGKSTLVNSIVGEHVSKSGVLRPTTLASTLVHNPADERWFAGDRVLPGLARLTGEHTELTDPGTLHLVSSAGLPQGVALLDAPDIDSVVSANRDLARQLMSAADLWIFVTTAARYADAVPWELLHQATERGTSVAVVLNRVPADAMEDVRLHFAGMLAEQGLGQSPVFAIIETGLEDGRLPDEEVARLRSWLHSLASDAQARNIVIRRTLDGALDSLQQRVRTLQDGIAAQTEGAARLRKEADDGFAAASAGVDEGMKDGSLLRGEVLARWHEFVGTGEVLRQLEQHVGRARDRVTAYLRGRGKAQPAEELGEALQSGVVVLVRSHGQTAVDGIARSWRLTPGGAPLIGAHPEIAQLSPDFTQRAEELVRRWQGEVLQMVRDEAAGKRTTARFLAFGVNGLAVMLMLIAFSATYGLSGAEVGIAGGSAVVAQRLLEALFGDQAVRTLSARARKRLLDLSSELYDQEKARYLRVLEDGASIAPQDDGLRMAMGELKAARR</sequence>